<evidence type="ECO:0000256" key="14">
    <source>
        <dbReference type="ARBA" id="ARBA00023098"/>
    </source>
</evidence>
<evidence type="ECO:0000256" key="16">
    <source>
        <dbReference type="ARBA" id="ARBA00023209"/>
    </source>
</evidence>
<keyword evidence="9" id="KW-0444">Lipid biosynthesis</keyword>
<dbReference type="PROSITE" id="PS01315">
    <property type="entry name" value="CDS"/>
    <property type="match status" value="1"/>
</dbReference>
<dbReference type="PANTHER" id="PTHR46382">
    <property type="entry name" value="PHOSPHATIDATE CYTIDYLYLTRANSFERASE"/>
    <property type="match status" value="1"/>
</dbReference>
<dbReference type="EC" id="2.7.7.41" evidence="6 18"/>
<evidence type="ECO:0000256" key="9">
    <source>
        <dbReference type="ARBA" id="ARBA00022516"/>
    </source>
</evidence>
<evidence type="ECO:0000256" key="12">
    <source>
        <dbReference type="ARBA" id="ARBA00022695"/>
    </source>
</evidence>
<evidence type="ECO:0000256" key="5">
    <source>
        <dbReference type="ARBA" id="ARBA00010185"/>
    </source>
</evidence>
<feature type="transmembrane region" description="Helical" evidence="19">
    <location>
        <begin position="143"/>
        <end position="161"/>
    </location>
</feature>
<feature type="transmembrane region" description="Helical" evidence="19">
    <location>
        <begin position="55"/>
        <end position="72"/>
    </location>
</feature>
<comment type="pathway">
    <text evidence="3 18">Phospholipid metabolism; CDP-diacylglycerol biosynthesis; CDP-diacylglycerol from sn-glycerol 3-phosphate: step 3/3.</text>
</comment>
<comment type="subcellular location">
    <subcellularLocation>
        <location evidence="2">Cell membrane</location>
        <topology evidence="2">Multi-pass membrane protein</topology>
    </subcellularLocation>
</comment>
<comment type="similarity">
    <text evidence="5 18">Belongs to the CDS family.</text>
</comment>
<keyword evidence="12 18" id="KW-0548">Nucleotidyltransferase</keyword>
<evidence type="ECO:0000256" key="13">
    <source>
        <dbReference type="ARBA" id="ARBA00022989"/>
    </source>
</evidence>
<feature type="transmembrane region" description="Helical" evidence="19">
    <location>
        <begin position="213"/>
        <end position="235"/>
    </location>
</feature>
<dbReference type="Proteomes" id="UP000739565">
    <property type="component" value="Unassembled WGS sequence"/>
</dbReference>
<name>A0A953N714_9BURK</name>
<evidence type="ECO:0000256" key="1">
    <source>
        <dbReference type="ARBA" id="ARBA00001698"/>
    </source>
</evidence>
<dbReference type="AlphaFoldDB" id="A0A953N714"/>
<evidence type="ECO:0000256" key="10">
    <source>
        <dbReference type="ARBA" id="ARBA00022679"/>
    </source>
</evidence>
<evidence type="ECO:0000256" key="19">
    <source>
        <dbReference type="SAM" id="Phobius"/>
    </source>
</evidence>
<dbReference type="InterPro" id="IPR000374">
    <property type="entry name" value="PC_trans"/>
</dbReference>
<comment type="catalytic activity">
    <reaction evidence="1 18">
        <text>a 1,2-diacyl-sn-glycero-3-phosphate + CTP + H(+) = a CDP-1,2-diacyl-sn-glycerol + diphosphate</text>
        <dbReference type="Rhea" id="RHEA:16229"/>
        <dbReference type="ChEBI" id="CHEBI:15378"/>
        <dbReference type="ChEBI" id="CHEBI:33019"/>
        <dbReference type="ChEBI" id="CHEBI:37563"/>
        <dbReference type="ChEBI" id="CHEBI:58332"/>
        <dbReference type="ChEBI" id="CHEBI:58608"/>
        <dbReference type="EC" id="2.7.7.41"/>
    </reaction>
</comment>
<accession>A0A953N714</accession>
<feature type="transmembrane region" description="Helical" evidence="19">
    <location>
        <begin position="31"/>
        <end position="48"/>
    </location>
</feature>
<evidence type="ECO:0000256" key="2">
    <source>
        <dbReference type="ARBA" id="ARBA00004651"/>
    </source>
</evidence>
<gene>
    <name evidence="20" type="ORF">KZZ10_01010</name>
</gene>
<proteinExistence type="inferred from homology"/>
<dbReference type="Pfam" id="PF01148">
    <property type="entry name" value="CTP_transf_1"/>
    <property type="match status" value="1"/>
</dbReference>
<keyword evidence="17" id="KW-1208">Phospholipid metabolism</keyword>
<evidence type="ECO:0000256" key="8">
    <source>
        <dbReference type="ARBA" id="ARBA00022475"/>
    </source>
</evidence>
<evidence type="ECO:0000313" key="21">
    <source>
        <dbReference type="Proteomes" id="UP000739565"/>
    </source>
</evidence>
<dbReference type="RefSeq" id="WP_259659626.1">
    <property type="nucleotide sequence ID" value="NZ_JAHXRI010000001.1"/>
</dbReference>
<evidence type="ECO:0000256" key="6">
    <source>
        <dbReference type="ARBA" id="ARBA00012487"/>
    </source>
</evidence>
<keyword evidence="10 18" id="KW-0808">Transferase</keyword>
<comment type="pathway">
    <text evidence="4">Lipid metabolism.</text>
</comment>
<evidence type="ECO:0000313" key="20">
    <source>
        <dbReference type="EMBL" id="MBZ1349213.1"/>
    </source>
</evidence>
<keyword evidence="13 19" id="KW-1133">Transmembrane helix</keyword>
<feature type="transmembrane region" description="Helical" evidence="19">
    <location>
        <begin position="182"/>
        <end position="201"/>
    </location>
</feature>
<dbReference type="GO" id="GO:0005886">
    <property type="term" value="C:plasma membrane"/>
    <property type="evidence" value="ECO:0007669"/>
    <property type="project" value="UniProtKB-SubCell"/>
</dbReference>
<protein>
    <recommendedName>
        <fullName evidence="7 18">Phosphatidate cytidylyltransferase</fullName>
        <ecNumber evidence="6 18">2.7.7.41</ecNumber>
    </recommendedName>
</protein>
<comment type="caution">
    <text evidence="20">The sequence shown here is derived from an EMBL/GenBank/DDBJ whole genome shotgun (WGS) entry which is preliminary data.</text>
</comment>
<keyword evidence="15 19" id="KW-0472">Membrane</keyword>
<feature type="transmembrane region" description="Helical" evidence="19">
    <location>
        <begin position="116"/>
        <end position="137"/>
    </location>
</feature>
<evidence type="ECO:0000256" key="15">
    <source>
        <dbReference type="ARBA" id="ARBA00023136"/>
    </source>
</evidence>
<dbReference type="EMBL" id="JAHXRI010000001">
    <property type="protein sequence ID" value="MBZ1349213.1"/>
    <property type="molecule type" value="Genomic_DNA"/>
</dbReference>
<evidence type="ECO:0000256" key="11">
    <source>
        <dbReference type="ARBA" id="ARBA00022692"/>
    </source>
</evidence>
<keyword evidence="8" id="KW-1003">Cell membrane</keyword>
<sequence length="281" mass="30796">MLGQRVITAVVLLCLLTVLLSIPSAWPFLIFLSLTCALAAWEWGRLLWGRGTQLPLFMGLLLFVITVTQAWMWMPSGSGDQRLLLWSTLFCVFGWLVFVSAALLRAQTHVRQSALLWSLFAAITLLATWSSLAWLFLAKGAQFVLTMLAVIWIADIFAYFAGRAFGRRKLAPRISPGKTVEGALVGVIGVVAWVVGTALYLPDSFGFELAQRWGLFGAAVLSVFLALFSIGGDLFESLLKRRASMKDSSSLLPGHGGVYDRIDAVVAVVPLAYLFLGHSPW</sequence>
<evidence type="ECO:0000256" key="3">
    <source>
        <dbReference type="ARBA" id="ARBA00005119"/>
    </source>
</evidence>
<dbReference type="PANTHER" id="PTHR46382:SF1">
    <property type="entry name" value="PHOSPHATIDATE CYTIDYLYLTRANSFERASE"/>
    <property type="match status" value="1"/>
</dbReference>
<dbReference type="GO" id="GO:0004605">
    <property type="term" value="F:phosphatidate cytidylyltransferase activity"/>
    <property type="evidence" value="ECO:0007669"/>
    <property type="project" value="UniProtKB-EC"/>
</dbReference>
<keyword evidence="21" id="KW-1185">Reference proteome</keyword>
<keyword evidence="11 18" id="KW-0812">Transmembrane</keyword>
<keyword evidence="16" id="KW-0594">Phospholipid biosynthesis</keyword>
<dbReference type="GO" id="GO:0016024">
    <property type="term" value="P:CDP-diacylglycerol biosynthetic process"/>
    <property type="evidence" value="ECO:0007669"/>
    <property type="project" value="TreeGrafter"/>
</dbReference>
<evidence type="ECO:0000256" key="7">
    <source>
        <dbReference type="ARBA" id="ARBA00019373"/>
    </source>
</evidence>
<evidence type="ECO:0000256" key="17">
    <source>
        <dbReference type="ARBA" id="ARBA00023264"/>
    </source>
</evidence>
<evidence type="ECO:0000256" key="18">
    <source>
        <dbReference type="RuleBase" id="RU003938"/>
    </source>
</evidence>
<keyword evidence="14" id="KW-0443">Lipid metabolism</keyword>
<feature type="transmembrane region" description="Helical" evidence="19">
    <location>
        <begin position="84"/>
        <end position="104"/>
    </location>
</feature>
<evidence type="ECO:0000256" key="4">
    <source>
        <dbReference type="ARBA" id="ARBA00005189"/>
    </source>
</evidence>
<organism evidence="20 21">
    <name type="scientific">Zwartia hollandica</name>
    <dbReference type="NCBI Taxonomy" id="324606"/>
    <lineage>
        <taxon>Bacteria</taxon>
        <taxon>Pseudomonadati</taxon>
        <taxon>Pseudomonadota</taxon>
        <taxon>Betaproteobacteria</taxon>
        <taxon>Burkholderiales</taxon>
        <taxon>Alcaligenaceae</taxon>
        <taxon>Zwartia</taxon>
    </lineage>
</organism>
<reference evidence="20" key="1">
    <citation type="submission" date="2021-07" db="EMBL/GenBank/DDBJ databases">
        <title>New genus and species of the family Alcaligenaceae.</title>
        <authorList>
            <person name="Hahn M.W."/>
        </authorList>
    </citation>
    <scope>NUCLEOTIDE SEQUENCE</scope>
    <source>
        <strain evidence="20">LF4-65</strain>
    </source>
</reference>